<reference evidence="4" key="1">
    <citation type="submission" date="2022-02" db="EMBL/GenBank/DDBJ databases">
        <title>Atlantic sturgeon de novo genome assembly.</title>
        <authorList>
            <person name="Stock M."/>
            <person name="Klopp C."/>
            <person name="Guiguen Y."/>
            <person name="Cabau C."/>
            <person name="Parinello H."/>
            <person name="Santidrian Yebra-Pimentel E."/>
            <person name="Kuhl H."/>
            <person name="Dirks R.P."/>
            <person name="Guessner J."/>
            <person name="Wuertz S."/>
            <person name="Du K."/>
            <person name="Schartl M."/>
        </authorList>
    </citation>
    <scope>NUCLEOTIDE SEQUENCE</scope>
    <source>
        <strain evidence="4">STURGEONOMICS-FGT-2020</strain>
        <tissue evidence="4">Whole blood</tissue>
    </source>
</reference>
<accession>A0AAD8CPU7</accession>
<evidence type="ECO:0000256" key="3">
    <source>
        <dbReference type="SAM" id="MobiDB-lite"/>
    </source>
</evidence>
<evidence type="ECO:0000256" key="2">
    <source>
        <dbReference type="ARBA" id="ARBA00023657"/>
    </source>
</evidence>
<gene>
    <name evidence="4" type="ORF">AOXY_G30032</name>
</gene>
<organism evidence="4 5">
    <name type="scientific">Acipenser oxyrinchus oxyrinchus</name>
    <dbReference type="NCBI Taxonomy" id="40147"/>
    <lineage>
        <taxon>Eukaryota</taxon>
        <taxon>Metazoa</taxon>
        <taxon>Chordata</taxon>
        <taxon>Craniata</taxon>
        <taxon>Vertebrata</taxon>
        <taxon>Euteleostomi</taxon>
        <taxon>Actinopterygii</taxon>
        <taxon>Chondrostei</taxon>
        <taxon>Acipenseriformes</taxon>
        <taxon>Acipenseridae</taxon>
        <taxon>Acipenser</taxon>
    </lineage>
</organism>
<protein>
    <recommendedName>
        <fullName evidence="2">Cilia- and flagella-associated protein HOATZ</fullName>
    </recommendedName>
</protein>
<sequence length="164" mass="19053">MSSEEDREQTEGQAELDSQFLVFAGSEEEDVDFAKVFWNSVSLHPPWESRLVSGDIRQRLKVANSSQQNARICHAPPAVDTRKDPFLLEAYIKEKTEEKLRYLEKARKREDIMELLRKQRAERIKKELLSRPYQPKHTPKVQSSTAADSSEEACETLRSLRDFD</sequence>
<dbReference type="PANTHER" id="PTHR47231">
    <property type="entry name" value="UPF0722 PROTEIN C11ORF88"/>
    <property type="match status" value="1"/>
</dbReference>
<dbReference type="AlphaFoldDB" id="A0AAD8CPU7"/>
<name>A0AAD8CPU7_ACIOX</name>
<evidence type="ECO:0000256" key="1">
    <source>
        <dbReference type="ARBA" id="ARBA00023451"/>
    </source>
</evidence>
<comment type="caution">
    <text evidence="4">The sequence shown here is derived from an EMBL/GenBank/DDBJ whole genome shotgun (WGS) entry which is preliminary data.</text>
</comment>
<dbReference type="InterPro" id="IPR040681">
    <property type="entry name" value="HOATZ-like"/>
</dbReference>
<evidence type="ECO:0000313" key="4">
    <source>
        <dbReference type="EMBL" id="KAK1153508.1"/>
    </source>
</evidence>
<dbReference type="GO" id="GO:0060271">
    <property type="term" value="P:cilium assembly"/>
    <property type="evidence" value="ECO:0007669"/>
    <property type="project" value="InterPro"/>
</dbReference>
<proteinExistence type="inferred from homology"/>
<keyword evidence="5" id="KW-1185">Reference proteome</keyword>
<comment type="similarity">
    <text evidence="1">Belongs to the HOATZ family.</text>
</comment>
<feature type="region of interest" description="Disordered" evidence="3">
    <location>
        <begin position="128"/>
        <end position="164"/>
    </location>
</feature>
<dbReference type="EMBL" id="JAGXEW010000041">
    <property type="protein sequence ID" value="KAK1153508.1"/>
    <property type="molecule type" value="Genomic_DNA"/>
</dbReference>
<dbReference type="PANTHER" id="PTHR47231:SF1">
    <property type="entry name" value="CILIA- AND FLAGELLA-ASSOCIATED PROTEIN HOATZ"/>
    <property type="match status" value="1"/>
</dbReference>
<dbReference type="Pfam" id="PF17664">
    <property type="entry name" value="HOATZ-like"/>
    <property type="match status" value="1"/>
</dbReference>
<dbReference type="Proteomes" id="UP001230051">
    <property type="component" value="Unassembled WGS sequence"/>
</dbReference>
<evidence type="ECO:0000313" key="5">
    <source>
        <dbReference type="Proteomes" id="UP001230051"/>
    </source>
</evidence>